<evidence type="ECO:0000313" key="3">
    <source>
        <dbReference type="EMBL" id="KRN21738.1"/>
    </source>
</evidence>
<name>A0A0R2F8Q3_9LACO</name>
<dbReference type="Pfam" id="PF13731">
    <property type="entry name" value="WxL"/>
    <property type="match status" value="1"/>
</dbReference>
<sequence length="226" mass="22929">MKQSVWLGLASIAILAGLGVTGITAHADDISATTSQTTAGTSKATFNVEDGDLSIGKIDSDTAFDFGSYKLSDFGKNQKLILKSSSNLPKISVTNYNTTVSGWTLTAKADPFKSTDGNVTLDNVVFNLGLTGATTKESNLDDAEDTYTGADAGKAAKAASATDIMGVSAKVLSGSPALGVSTASVDSSATNLDISGVGLAQLAGAKNYQSTVTWTLNQTPTAAAAE</sequence>
<dbReference type="InterPro" id="IPR027994">
    <property type="entry name" value="WxL_dom"/>
</dbReference>
<feature type="chain" id="PRO_5006416838" description="WxL domain-containing protein" evidence="1">
    <location>
        <begin position="28"/>
        <end position="226"/>
    </location>
</feature>
<dbReference type="OrthoDB" id="2356942at2"/>
<dbReference type="Proteomes" id="UP000051442">
    <property type="component" value="Unassembled WGS sequence"/>
</dbReference>
<feature type="signal peptide" evidence="1">
    <location>
        <begin position="1"/>
        <end position="27"/>
    </location>
</feature>
<evidence type="ECO:0000256" key="1">
    <source>
        <dbReference type="SAM" id="SignalP"/>
    </source>
</evidence>
<protein>
    <recommendedName>
        <fullName evidence="2">WxL domain-containing protein</fullName>
    </recommendedName>
</protein>
<accession>A0A0R2F8Q3</accession>
<feature type="domain" description="WxL" evidence="2">
    <location>
        <begin position="49"/>
        <end position="220"/>
    </location>
</feature>
<proteinExistence type="predicted"/>
<comment type="caution">
    <text evidence="3">The sequence shown here is derived from an EMBL/GenBank/DDBJ whole genome shotgun (WGS) entry which is preliminary data.</text>
</comment>
<reference evidence="3 4" key="1">
    <citation type="journal article" date="2015" name="Genome Announc.">
        <title>Expanding the biotechnology potential of lactobacilli through comparative genomics of 213 strains and associated genera.</title>
        <authorList>
            <person name="Sun Z."/>
            <person name="Harris H.M."/>
            <person name="McCann A."/>
            <person name="Guo C."/>
            <person name="Argimon S."/>
            <person name="Zhang W."/>
            <person name="Yang X."/>
            <person name="Jeffery I.B."/>
            <person name="Cooney J.C."/>
            <person name="Kagawa T.F."/>
            <person name="Liu W."/>
            <person name="Song Y."/>
            <person name="Salvetti E."/>
            <person name="Wrobel A."/>
            <person name="Rasinkangas P."/>
            <person name="Parkhill J."/>
            <person name="Rea M.C."/>
            <person name="O'Sullivan O."/>
            <person name="Ritari J."/>
            <person name="Douillard F.P."/>
            <person name="Paul Ross R."/>
            <person name="Yang R."/>
            <person name="Briner A.E."/>
            <person name="Felis G.E."/>
            <person name="de Vos W.M."/>
            <person name="Barrangou R."/>
            <person name="Klaenhammer T.R."/>
            <person name="Caufield P.W."/>
            <person name="Cui Y."/>
            <person name="Zhang H."/>
            <person name="O'Toole P.W."/>
        </authorList>
    </citation>
    <scope>NUCLEOTIDE SEQUENCE [LARGE SCALE GENOMIC DNA]</scope>
    <source>
        <strain evidence="3 4">DSM 23365</strain>
    </source>
</reference>
<keyword evidence="1" id="KW-0732">Signal</keyword>
<evidence type="ECO:0000313" key="4">
    <source>
        <dbReference type="Proteomes" id="UP000051442"/>
    </source>
</evidence>
<organism evidence="3 4">
    <name type="scientific">Secundilactobacillus similis DSM 23365 = JCM 2765</name>
    <dbReference type="NCBI Taxonomy" id="1423804"/>
    <lineage>
        <taxon>Bacteria</taxon>
        <taxon>Bacillati</taxon>
        <taxon>Bacillota</taxon>
        <taxon>Bacilli</taxon>
        <taxon>Lactobacillales</taxon>
        <taxon>Lactobacillaceae</taxon>
        <taxon>Secundilactobacillus</taxon>
    </lineage>
</organism>
<dbReference type="RefSeq" id="WP_054733188.1">
    <property type="nucleotide sequence ID" value="NZ_AYZM01000105.1"/>
</dbReference>
<dbReference type="EMBL" id="AYZM01000105">
    <property type="protein sequence ID" value="KRN21738.1"/>
    <property type="molecule type" value="Genomic_DNA"/>
</dbReference>
<gene>
    <name evidence="3" type="ORF">FD14_GL000919</name>
</gene>
<dbReference type="AlphaFoldDB" id="A0A0R2F8Q3"/>
<evidence type="ECO:0000259" key="2">
    <source>
        <dbReference type="Pfam" id="PF13731"/>
    </source>
</evidence>
<dbReference type="PATRIC" id="fig|1423804.4.peg.987"/>
<dbReference type="STRING" id="1423804.FD14_GL000919"/>
<keyword evidence="4" id="KW-1185">Reference proteome</keyword>